<name>A0A0R2PRC7_9GAMM</name>
<dbReference type="PANTHER" id="PTHR11799">
    <property type="entry name" value="PARAOXONASE"/>
    <property type="match status" value="1"/>
</dbReference>
<sequence length="357" mass="40273">MKKLLLILAILLLGGLFGIYQSTNVVPFQPLTGCESNEELNVVCGFSNPEDLALTPDNNYFILSEYGGQKPIQEVLPGKLALFHIPSRTKKILPITIGVNSWGDNSCSRTSDEIIAPHGIDLIERHDGKFQLAVVSHLPDERVEMFEIIEQGESWVAIWRGCVSTDEKYYLNDVSLQPDGSFYASHMFDINLSLNQWVFNYFFKFDTGFVVTWNPASEFSELIETAGSYPNGIMLDLEKNRLAVNYNLGDETLLFDLETLEIVGRFKNNGPDNVVLRDGYIWVTWHNFGLQDFAKCTGNINCTLPWSVSKLDRDTLAELKTYSFKSSNMGVGTVGVKVKNELWFGSFKSNRLAYIEL</sequence>
<proteinExistence type="predicted"/>
<accession>A0A0R2PRC7</accession>
<dbReference type="AlphaFoldDB" id="A0A0R2PRC7"/>
<dbReference type="EMBL" id="LIAV01000112">
    <property type="protein sequence ID" value="KRO40449.1"/>
    <property type="molecule type" value="Genomic_DNA"/>
</dbReference>
<evidence type="ECO:0000313" key="2">
    <source>
        <dbReference type="Proteomes" id="UP000050874"/>
    </source>
</evidence>
<dbReference type="PANTHER" id="PTHR11799:SF12">
    <property type="entry name" value="PARAOXONASE-RELATED"/>
    <property type="match status" value="1"/>
</dbReference>
<dbReference type="Proteomes" id="UP000050874">
    <property type="component" value="Unassembled WGS sequence"/>
</dbReference>
<dbReference type="InterPro" id="IPR011042">
    <property type="entry name" value="6-blade_b-propeller_TolB-like"/>
</dbReference>
<evidence type="ECO:0008006" key="3">
    <source>
        <dbReference type="Google" id="ProtNLM"/>
    </source>
</evidence>
<gene>
    <name evidence="1" type="ORF">ABR63_05130</name>
</gene>
<dbReference type="InterPro" id="IPR051288">
    <property type="entry name" value="Serum_paraoxonase/arylesterase"/>
</dbReference>
<dbReference type="SUPFAM" id="SSF63829">
    <property type="entry name" value="Calcium-dependent phosphotriesterase"/>
    <property type="match status" value="1"/>
</dbReference>
<dbReference type="Gene3D" id="2.120.10.30">
    <property type="entry name" value="TolB, C-terminal domain"/>
    <property type="match status" value="1"/>
</dbReference>
<organism evidence="1 2">
    <name type="scientific">SAR86 cluster bacterium BACL1 MAG-120920-bin57</name>
    <dbReference type="NCBI Taxonomy" id="1655571"/>
    <lineage>
        <taxon>Bacteria</taxon>
        <taxon>Pseudomonadati</taxon>
        <taxon>Pseudomonadota</taxon>
        <taxon>Gammaproteobacteria</taxon>
        <taxon>SAR86 cluster</taxon>
    </lineage>
</organism>
<reference evidence="2" key="1">
    <citation type="submission" date="2015-10" db="EMBL/GenBank/DDBJ databases">
        <title>Metagenome-Assembled Genomes uncover a global brackish microbiome.</title>
        <authorList>
            <person name="Hugerth L.W."/>
            <person name="Larsson J."/>
            <person name="Alneberg J."/>
            <person name="Lindh M.V."/>
            <person name="Legrand C."/>
            <person name="Pinhassi J."/>
            <person name="Andersson A."/>
        </authorList>
    </citation>
    <scope>NUCLEOTIDE SEQUENCE [LARGE SCALE GENOMIC DNA]</scope>
</reference>
<evidence type="ECO:0000313" key="1">
    <source>
        <dbReference type="EMBL" id="KRO40449.1"/>
    </source>
</evidence>
<protein>
    <recommendedName>
        <fullName evidence="3">SMP-30/Gluconolactonase/LRE-like region domain-containing protein</fullName>
    </recommendedName>
</protein>
<comment type="caution">
    <text evidence="1">The sequence shown here is derived from an EMBL/GenBank/DDBJ whole genome shotgun (WGS) entry which is preliminary data.</text>
</comment>